<feature type="region of interest" description="Disordered" evidence="1">
    <location>
        <begin position="47"/>
        <end position="73"/>
    </location>
</feature>
<dbReference type="AlphaFoldDB" id="A0AAE1DTN7"/>
<evidence type="ECO:0000313" key="3">
    <source>
        <dbReference type="Proteomes" id="UP001283361"/>
    </source>
</evidence>
<protein>
    <submittedName>
        <fullName evidence="2">Uncharacterized protein</fullName>
    </submittedName>
</protein>
<evidence type="ECO:0000256" key="1">
    <source>
        <dbReference type="SAM" id="MobiDB-lite"/>
    </source>
</evidence>
<keyword evidence="3" id="KW-1185">Reference proteome</keyword>
<reference evidence="2" key="1">
    <citation type="journal article" date="2023" name="G3 (Bethesda)">
        <title>A reference genome for the long-term kleptoplast-retaining sea slug Elysia crispata morphotype clarki.</title>
        <authorList>
            <person name="Eastman K.E."/>
            <person name="Pendleton A.L."/>
            <person name="Shaikh M.A."/>
            <person name="Suttiyut T."/>
            <person name="Ogas R."/>
            <person name="Tomko P."/>
            <person name="Gavelis G."/>
            <person name="Widhalm J.R."/>
            <person name="Wisecaver J.H."/>
        </authorList>
    </citation>
    <scope>NUCLEOTIDE SEQUENCE</scope>
    <source>
        <strain evidence="2">ECLA1</strain>
    </source>
</reference>
<dbReference type="EMBL" id="JAWDGP010002572">
    <property type="protein sequence ID" value="KAK3781935.1"/>
    <property type="molecule type" value="Genomic_DNA"/>
</dbReference>
<organism evidence="2 3">
    <name type="scientific">Elysia crispata</name>
    <name type="common">lettuce slug</name>
    <dbReference type="NCBI Taxonomy" id="231223"/>
    <lineage>
        <taxon>Eukaryota</taxon>
        <taxon>Metazoa</taxon>
        <taxon>Spiralia</taxon>
        <taxon>Lophotrochozoa</taxon>
        <taxon>Mollusca</taxon>
        <taxon>Gastropoda</taxon>
        <taxon>Heterobranchia</taxon>
        <taxon>Euthyneura</taxon>
        <taxon>Panpulmonata</taxon>
        <taxon>Sacoglossa</taxon>
        <taxon>Placobranchoidea</taxon>
        <taxon>Plakobranchidae</taxon>
        <taxon>Elysia</taxon>
    </lineage>
</organism>
<sequence>MTKTQKGQWNGTNPAFVTSLSWHLNHVREKEKTKKRMEAILRLKNLEGSSKNREREKIHSGSSYSQIPFSEIR</sequence>
<feature type="compositionally biased region" description="Basic and acidic residues" evidence="1">
    <location>
        <begin position="47"/>
        <end position="59"/>
    </location>
</feature>
<gene>
    <name evidence="2" type="ORF">RRG08_053853</name>
</gene>
<proteinExistence type="predicted"/>
<dbReference type="Proteomes" id="UP001283361">
    <property type="component" value="Unassembled WGS sequence"/>
</dbReference>
<name>A0AAE1DTN7_9GAST</name>
<evidence type="ECO:0000313" key="2">
    <source>
        <dbReference type="EMBL" id="KAK3781935.1"/>
    </source>
</evidence>
<feature type="compositionally biased region" description="Polar residues" evidence="1">
    <location>
        <begin position="60"/>
        <end position="73"/>
    </location>
</feature>
<accession>A0AAE1DTN7</accession>
<comment type="caution">
    <text evidence="2">The sequence shown here is derived from an EMBL/GenBank/DDBJ whole genome shotgun (WGS) entry which is preliminary data.</text>
</comment>